<dbReference type="KEGG" id="alm:AO498_14872"/>
<name>A0A142ERH9_9BACT</name>
<evidence type="ECO:0000313" key="2">
    <source>
        <dbReference type="Proteomes" id="UP000073816"/>
    </source>
</evidence>
<dbReference type="PATRIC" id="fig|1727163.4.peg.3122"/>
<sequence>MVYDIYQDKDNFLKIPGSSIFSEYPKIQI</sequence>
<keyword evidence="2" id="KW-1185">Reference proteome</keyword>
<dbReference type="EMBL" id="CP012836">
    <property type="protein sequence ID" value="AMQ57734.1"/>
    <property type="molecule type" value="Genomic_DNA"/>
</dbReference>
<reference evidence="1 2" key="2">
    <citation type="journal article" date="2016" name="Genome Announc.">
        <title>Complete Genome Sequence of Algoriphagus sp. Strain M8-2, Isolated from a Brackish Lake.</title>
        <authorList>
            <person name="Muraguchi Y."/>
            <person name="Kushimoto K."/>
            <person name="Ohtsubo Y."/>
            <person name="Suzuki T."/>
            <person name="Dohra H."/>
            <person name="Kimbara K."/>
            <person name="Shintani M."/>
        </authorList>
    </citation>
    <scope>NUCLEOTIDE SEQUENCE [LARGE SCALE GENOMIC DNA]</scope>
    <source>
        <strain evidence="1 2">M8-2</strain>
    </source>
</reference>
<dbReference type="STRING" id="1727163.AO498_14872"/>
<accession>A0A142ERH9</accession>
<evidence type="ECO:0000313" key="1">
    <source>
        <dbReference type="EMBL" id="AMQ57734.1"/>
    </source>
</evidence>
<gene>
    <name evidence="1" type="ORF">AO498_14872</name>
</gene>
<organism evidence="1 2">
    <name type="scientific">Algoriphagus sanaruensis</name>
    <dbReference type="NCBI Taxonomy" id="1727163"/>
    <lineage>
        <taxon>Bacteria</taxon>
        <taxon>Pseudomonadati</taxon>
        <taxon>Bacteroidota</taxon>
        <taxon>Cytophagia</taxon>
        <taxon>Cytophagales</taxon>
        <taxon>Cyclobacteriaceae</taxon>
        <taxon>Algoriphagus</taxon>
    </lineage>
</organism>
<dbReference type="AlphaFoldDB" id="A0A142ERH9"/>
<proteinExistence type="predicted"/>
<protein>
    <submittedName>
        <fullName evidence="1">Uncharacterized protein</fullName>
    </submittedName>
</protein>
<reference evidence="2" key="1">
    <citation type="submission" date="2015-09" db="EMBL/GenBank/DDBJ databases">
        <title>Complete sequence of Algoriphagus sp. M8-2.</title>
        <authorList>
            <person name="Shintani M."/>
        </authorList>
    </citation>
    <scope>NUCLEOTIDE SEQUENCE [LARGE SCALE GENOMIC DNA]</scope>
    <source>
        <strain evidence="2">M8-2</strain>
    </source>
</reference>
<dbReference type="Proteomes" id="UP000073816">
    <property type="component" value="Chromosome"/>
</dbReference>